<name>A0ACB7Y598_9ERIC</name>
<reference evidence="1 2" key="1">
    <citation type="journal article" date="2021" name="Hortic Res">
        <title>High-quality reference genome and annotation aids understanding of berry development for evergreen blueberry (Vaccinium darrowii).</title>
        <authorList>
            <person name="Yu J."/>
            <person name="Hulse-Kemp A.M."/>
            <person name="Babiker E."/>
            <person name="Staton M."/>
        </authorList>
    </citation>
    <scope>NUCLEOTIDE SEQUENCE [LARGE SCALE GENOMIC DNA]</scope>
    <source>
        <strain evidence="2">cv. NJ 8807/NJ 8810</strain>
        <tissue evidence="1">Young leaf</tissue>
    </source>
</reference>
<dbReference type="EMBL" id="CM037155">
    <property type="protein sequence ID" value="KAH7848130.1"/>
    <property type="molecule type" value="Genomic_DNA"/>
</dbReference>
<organism evidence="1 2">
    <name type="scientific">Vaccinium darrowii</name>
    <dbReference type="NCBI Taxonomy" id="229202"/>
    <lineage>
        <taxon>Eukaryota</taxon>
        <taxon>Viridiplantae</taxon>
        <taxon>Streptophyta</taxon>
        <taxon>Embryophyta</taxon>
        <taxon>Tracheophyta</taxon>
        <taxon>Spermatophyta</taxon>
        <taxon>Magnoliopsida</taxon>
        <taxon>eudicotyledons</taxon>
        <taxon>Gunneridae</taxon>
        <taxon>Pentapetalae</taxon>
        <taxon>asterids</taxon>
        <taxon>Ericales</taxon>
        <taxon>Ericaceae</taxon>
        <taxon>Vaccinioideae</taxon>
        <taxon>Vaccinieae</taxon>
        <taxon>Vaccinium</taxon>
    </lineage>
</organism>
<gene>
    <name evidence="1" type="ORF">Vadar_034104</name>
</gene>
<proteinExistence type="predicted"/>
<comment type="caution">
    <text evidence="1">The sequence shown here is derived from an EMBL/GenBank/DDBJ whole genome shotgun (WGS) entry which is preliminary data.</text>
</comment>
<evidence type="ECO:0000313" key="1">
    <source>
        <dbReference type="EMBL" id="KAH7848130.1"/>
    </source>
</evidence>
<dbReference type="Proteomes" id="UP000828048">
    <property type="component" value="Chromosome 5"/>
</dbReference>
<sequence length="442" mass="49616">MYKTAVWEAEVEQIDKMAKFSVGREEDDSEGPSNPRPKKQRTSCSQPPQEQQDQTLELERVRFHLEFDEEDEEDLVFDEENDEEEEEESEHAEEEEEEEGGGGGGEEEESDGANMGLQSIGDRGSAGPSGDGSISVTLTDPDVLDCPICLEPLNSPVFQCENGHIACSSCCIKLGNKCPSCSWPIGYNRCRAIEKVIESVKISCINFKYGCFETVSYNKKHNHEKTCIFAPCSCPLPECNFLGCSKEIFLHFSTKHSNSAKRFQYNRLFPIELSLGQRYLFLQEQHDCTVFVLNNVDEILGNVVNVICIGPSSAKSGHAYDLIARKEDSSLRLQSFTESVPRWVAHLPLKRFLMVPNDFNGNSLKLKLELCIQRPSEGPAPVLRVHRAVYVGGETIEILSAVLRKTTGIQKNFYYVGIGVPWSDRKCDNVTIEFPGFKTRTL</sequence>
<protein>
    <submittedName>
        <fullName evidence="1">Uncharacterized protein</fullName>
    </submittedName>
</protein>
<keyword evidence="2" id="KW-1185">Reference proteome</keyword>
<accession>A0ACB7Y598</accession>
<evidence type="ECO:0000313" key="2">
    <source>
        <dbReference type="Proteomes" id="UP000828048"/>
    </source>
</evidence>